<evidence type="ECO:0000256" key="1">
    <source>
        <dbReference type="SAM" id="MobiDB-lite"/>
    </source>
</evidence>
<dbReference type="EMBL" id="BK015888">
    <property type="protein sequence ID" value="DAD71794.1"/>
    <property type="molecule type" value="Genomic_DNA"/>
</dbReference>
<sequence>MDLQTELRSVQFASYPKIFGRLRELAAQYGDLPMDAVSNAFMRAASNTYTRNNPYIQNRRVKAVSSLPVNYSKDKVAEMLTAPDGNEQGLRQVAHALEWTAYPLFHTRKVYTEMLTYHSYIAPEYATEEEAKREDFLREWQLLDKLRKTLAPKATAHEIAGQVLQEGKVFYYPRISVDKPHNKVNHAFLQQLPSDWVKIVGFNNVSKYTVAMNLMYFMQPGTDPLQFGDLLLPYLDDFYASAERAPEGTGKRVIFAARDRVDLNVLEQRRKQTGGRLVGDPEVYSQNGRWFYWVTLPVDKIFTFEADDVSRNAISPLAGLYLSLVQMAQYEQIQLELVQNPLIALFTGEIPYKDKSEITSTEDDYRLSDAGRRLFEYLWYQMLSESNTSGIGWFTAPVENIKMHQLAEAPSATKISAAGYSYAMNKAGLSAIVPTTEDPKAGIAQISLQIEGKFAECVYRGYERMMAAIMDKLNLKYSWRFSLFGTLSTEEKRMEEAKQGMTLGILPQTIIYMAMNDLSLLDDLSISNAIKASGIMDKRLPLVTSYNAKQSESGLPPQAAHDLNPGGRPKGDGTVTSEGQEADIDTYGE</sequence>
<organism evidence="2">
    <name type="scientific">Siphoviridae sp. ctoiW10</name>
    <dbReference type="NCBI Taxonomy" id="2827592"/>
    <lineage>
        <taxon>Viruses</taxon>
        <taxon>Duplodnaviria</taxon>
        <taxon>Heunggongvirae</taxon>
        <taxon>Uroviricota</taxon>
        <taxon>Caudoviricetes</taxon>
    </lineage>
</organism>
<feature type="region of interest" description="Disordered" evidence="1">
    <location>
        <begin position="548"/>
        <end position="589"/>
    </location>
</feature>
<feature type="compositionally biased region" description="Acidic residues" evidence="1">
    <location>
        <begin position="580"/>
        <end position="589"/>
    </location>
</feature>
<protein>
    <submittedName>
        <fullName evidence="2">Portal protein</fullName>
    </submittedName>
</protein>
<name>A0A8S5LPD4_9CAUD</name>
<proteinExistence type="predicted"/>
<accession>A0A8S5LPD4</accession>
<reference evidence="2" key="1">
    <citation type="journal article" date="2021" name="Proc. Natl. Acad. Sci. U.S.A.">
        <title>A Catalog of Tens of Thousands of Viruses from Human Metagenomes Reveals Hidden Associations with Chronic Diseases.</title>
        <authorList>
            <person name="Tisza M.J."/>
            <person name="Buck C.B."/>
        </authorList>
    </citation>
    <scope>NUCLEOTIDE SEQUENCE</scope>
    <source>
        <strain evidence="2">CtoiW10</strain>
    </source>
</reference>
<evidence type="ECO:0000313" key="2">
    <source>
        <dbReference type="EMBL" id="DAD71794.1"/>
    </source>
</evidence>